<dbReference type="AlphaFoldDB" id="A0A6C0F7R5"/>
<protein>
    <submittedName>
        <fullName evidence="1">Uncharacterized protein</fullName>
    </submittedName>
</protein>
<name>A0A6C0F7R5_9ZZZZ</name>
<proteinExistence type="predicted"/>
<organism evidence="1">
    <name type="scientific">viral metagenome</name>
    <dbReference type="NCBI Taxonomy" id="1070528"/>
    <lineage>
        <taxon>unclassified sequences</taxon>
        <taxon>metagenomes</taxon>
        <taxon>organismal metagenomes</taxon>
    </lineage>
</organism>
<reference evidence="1" key="1">
    <citation type="journal article" date="2020" name="Nature">
        <title>Giant virus diversity and host interactions through global metagenomics.</title>
        <authorList>
            <person name="Schulz F."/>
            <person name="Roux S."/>
            <person name="Paez-Espino D."/>
            <person name="Jungbluth S."/>
            <person name="Walsh D.A."/>
            <person name="Denef V.J."/>
            <person name="McMahon K.D."/>
            <person name="Konstantinidis K.T."/>
            <person name="Eloe-Fadrosh E.A."/>
            <person name="Kyrpides N.C."/>
            <person name="Woyke T."/>
        </authorList>
    </citation>
    <scope>NUCLEOTIDE SEQUENCE</scope>
    <source>
        <strain evidence="1">GVMAG-M-3300009180-1</strain>
    </source>
</reference>
<evidence type="ECO:0000313" key="1">
    <source>
        <dbReference type="EMBL" id="QHT35205.1"/>
    </source>
</evidence>
<sequence length="436" mass="48318">MTTENPIIPWKGATFQQLSAGVRFNKITTSTSVNNLFLPNPLKTYRREIASVALTCTNPRSSIRIDDYDRPGGILNTNVTTSTGLVNTGDLIYEKNVCEHPSSTSYCNAVLSPADNARRRVRSSGMIKKQSANDNYYTSTKQYLNSRNISYDQNLYFHVKYGDSTVKPGTNAAMTNTYQSNGINKCDPFVLTSSTSFKYYWVDDISYNVAVPAGSYDIYSFNQLLQNTMSANFHYYTLQQSKVFLLSIGYDNSTDRVVISSIANTAANFPLTTYANPVTSPPLLWQNYYSKIPAILIENSTVSNLLGFAVSANSYPPPANRVSTVNVSASGSLFPGLRPNSIPIYYKPSNPQFGVQGAVSSSDRLLRKKYDTITTVGSSFRTAFGEQTANALAYGSKSYGYTIKERTGYPMKRTPTFSQYSSEMKQCNVRKFANAI</sequence>
<dbReference type="EMBL" id="MN739014">
    <property type="protein sequence ID" value="QHT35205.1"/>
    <property type="molecule type" value="Genomic_DNA"/>
</dbReference>
<accession>A0A6C0F7R5</accession>